<dbReference type="RefSeq" id="WP_192750043.1">
    <property type="nucleotide sequence ID" value="NZ_BAABJL010000277.1"/>
</dbReference>
<organism evidence="4 5">
    <name type="scientific">Actinopolymorpha pittospori</name>
    <dbReference type="NCBI Taxonomy" id="648752"/>
    <lineage>
        <taxon>Bacteria</taxon>
        <taxon>Bacillati</taxon>
        <taxon>Actinomycetota</taxon>
        <taxon>Actinomycetes</taxon>
        <taxon>Propionibacteriales</taxon>
        <taxon>Actinopolymorphaceae</taxon>
        <taxon>Actinopolymorpha</taxon>
    </lineage>
</organism>
<keyword evidence="2" id="KW-0732">Signal</keyword>
<dbReference type="EMBL" id="JADBEM010000001">
    <property type="protein sequence ID" value="MBE1605807.1"/>
    <property type="molecule type" value="Genomic_DNA"/>
</dbReference>
<name>A0A927R7P3_9ACTN</name>
<dbReference type="InterPro" id="IPR012347">
    <property type="entry name" value="Ferritin-like"/>
</dbReference>
<evidence type="ECO:0000256" key="2">
    <source>
        <dbReference type="SAM" id="SignalP"/>
    </source>
</evidence>
<proteinExistence type="predicted"/>
<evidence type="ECO:0000313" key="4">
    <source>
        <dbReference type="EMBL" id="MBE1605807.1"/>
    </source>
</evidence>
<dbReference type="Gene3D" id="1.20.1260.10">
    <property type="match status" value="1"/>
</dbReference>
<protein>
    <submittedName>
        <fullName evidence="4">Uncharacterized protein (DUF305 family)</fullName>
    </submittedName>
</protein>
<comment type="caution">
    <text evidence="4">The sequence shown here is derived from an EMBL/GenBank/DDBJ whole genome shotgun (WGS) entry which is preliminary data.</text>
</comment>
<dbReference type="PANTHER" id="PTHR36933:SF1">
    <property type="entry name" value="SLL0788 PROTEIN"/>
    <property type="match status" value="1"/>
</dbReference>
<feature type="chain" id="PRO_5038032699" evidence="2">
    <location>
        <begin position="31"/>
        <end position="222"/>
    </location>
</feature>
<feature type="region of interest" description="Disordered" evidence="1">
    <location>
        <begin position="33"/>
        <end position="56"/>
    </location>
</feature>
<accession>A0A927R7P3</accession>
<feature type="domain" description="DUF305" evidence="3">
    <location>
        <begin position="63"/>
        <end position="220"/>
    </location>
</feature>
<evidence type="ECO:0000313" key="5">
    <source>
        <dbReference type="Proteomes" id="UP000638648"/>
    </source>
</evidence>
<reference evidence="4" key="1">
    <citation type="submission" date="2020-10" db="EMBL/GenBank/DDBJ databases">
        <title>Sequencing the genomes of 1000 actinobacteria strains.</title>
        <authorList>
            <person name="Klenk H.-P."/>
        </authorList>
    </citation>
    <scope>NUCLEOTIDE SEQUENCE</scope>
    <source>
        <strain evidence="4">DSM 45354</strain>
    </source>
</reference>
<evidence type="ECO:0000256" key="1">
    <source>
        <dbReference type="SAM" id="MobiDB-lite"/>
    </source>
</evidence>
<dbReference type="Proteomes" id="UP000638648">
    <property type="component" value="Unassembled WGS sequence"/>
</dbReference>
<dbReference type="Pfam" id="PF03713">
    <property type="entry name" value="DUF305"/>
    <property type="match status" value="1"/>
</dbReference>
<feature type="compositionally biased region" description="Low complexity" evidence="1">
    <location>
        <begin position="41"/>
        <end position="56"/>
    </location>
</feature>
<sequence length="222" mass="23342">MSTNQGMSKRTSIRWLASAAAAATTVTVLAACGGNSEQPDSESATPSASTTASVTAGAHNATDVSFAEDMIPHHRQAVQMADLAPTRASSPEVKALAATIKQEQGPEIKTMSAWLTSWGEQVPEDSEPGMDHSGMDHSGMDSGMAEMPGMMTAEEMKKLEGATGPAFDAAFLKMMIKHHQGAVEMAKNETAKGSYRPAVILASSIVTSQTAEIEQMTKLLDK</sequence>
<keyword evidence="5" id="KW-1185">Reference proteome</keyword>
<dbReference type="PANTHER" id="PTHR36933">
    <property type="entry name" value="SLL0788 PROTEIN"/>
    <property type="match status" value="1"/>
</dbReference>
<feature type="signal peptide" evidence="2">
    <location>
        <begin position="1"/>
        <end position="30"/>
    </location>
</feature>
<evidence type="ECO:0000259" key="3">
    <source>
        <dbReference type="Pfam" id="PF03713"/>
    </source>
</evidence>
<gene>
    <name evidence="4" type="ORF">HEB94_002655</name>
</gene>
<dbReference type="AlphaFoldDB" id="A0A927R7P3"/>
<dbReference type="InterPro" id="IPR005183">
    <property type="entry name" value="DUF305_CopM-like"/>
</dbReference>